<gene>
    <name evidence="2" type="ORF">N4G40_19170</name>
</gene>
<sequence length="165" mass="17918">MMSILAKYWRPLAIIIIVAAGALWAANKVSSYGEQQYAAGYAKAVAEQKAADEQEEQRRNAELQKIQADAQQRIDAARNDAVNAAAKSGRLQQQLANIRKQLIGYSTAESIGNPAAKTGVLLGNVLSKSVERNRQLADYADRAREAGLACEAQYNSLRAGNAKQR</sequence>
<feature type="coiled-coil region" evidence="1">
    <location>
        <begin position="44"/>
        <end position="87"/>
    </location>
</feature>
<evidence type="ECO:0000313" key="2">
    <source>
        <dbReference type="EMBL" id="MDZ7280379.1"/>
    </source>
</evidence>
<evidence type="ECO:0000313" key="3">
    <source>
        <dbReference type="Proteomes" id="UP001288620"/>
    </source>
</evidence>
<comment type="caution">
    <text evidence="2">The sequence shown here is derived from an EMBL/GenBank/DDBJ whole genome shotgun (WGS) entry which is preliminary data.</text>
</comment>
<dbReference type="InterPro" id="IPR019659">
    <property type="entry name" value="DUF2514"/>
</dbReference>
<name>A0ABU5LKC3_9GAMM</name>
<dbReference type="Proteomes" id="UP001288620">
    <property type="component" value="Unassembled WGS sequence"/>
</dbReference>
<organism evidence="2 3">
    <name type="scientific">Pantoea eucrina</name>
    <dbReference type="NCBI Taxonomy" id="472693"/>
    <lineage>
        <taxon>Bacteria</taxon>
        <taxon>Pseudomonadati</taxon>
        <taxon>Pseudomonadota</taxon>
        <taxon>Gammaproteobacteria</taxon>
        <taxon>Enterobacterales</taxon>
        <taxon>Erwiniaceae</taxon>
        <taxon>Pantoea</taxon>
    </lineage>
</organism>
<dbReference type="EMBL" id="JAOBTT010000003">
    <property type="protein sequence ID" value="MDZ7280379.1"/>
    <property type="molecule type" value="Genomic_DNA"/>
</dbReference>
<evidence type="ECO:0000256" key="1">
    <source>
        <dbReference type="SAM" id="Coils"/>
    </source>
</evidence>
<reference evidence="3" key="1">
    <citation type="submission" date="2023-07" db="EMBL/GenBank/DDBJ databases">
        <title>Structural and functional analysis of rice phyllospheric bacteria for their antimicrobial properties and defense elicitation against blast disease.</title>
        <authorList>
            <person name="Sahu K.P."/>
            <person name="Asharani P."/>
            <person name="Kumar M."/>
            <person name="Reddy B."/>
            <person name="Kumar A."/>
        </authorList>
    </citation>
    <scope>NUCLEOTIDE SEQUENCE [LARGE SCALE GENOMIC DNA]</scope>
    <source>
        <strain evidence="3">OsEp_Plm_30P10</strain>
    </source>
</reference>
<protein>
    <submittedName>
        <fullName evidence="2">DUF2514 domain-containing protein</fullName>
    </submittedName>
</protein>
<dbReference type="RefSeq" id="WP_322539963.1">
    <property type="nucleotide sequence ID" value="NZ_JAOBTT010000003.1"/>
</dbReference>
<accession>A0ABU5LKC3</accession>
<keyword evidence="1" id="KW-0175">Coiled coil</keyword>
<proteinExistence type="predicted"/>
<keyword evidence="3" id="KW-1185">Reference proteome</keyword>
<dbReference type="Pfam" id="PF10721">
    <property type="entry name" value="DUF2514"/>
    <property type="match status" value="1"/>
</dbReference>